<sequence length="369" mass="40056">MPEVDVVSLRFPLRARMSRVASKLAHAQGSSGLPGAVQTKTLVAADIGGTNARFQIWSTSTGVQKHEELLYEKTYDACQFETFDMCFRKLCEDSGLTVFDSSCFAVAGPVKNSRCEMTNLNWRLDSVAIERSFRIPKVSVINDFAAIGYGIMGLDPSQLVALNDVSAEERGPIAIIGPGTGLGEANMLWNDSKQSYEVIASEGSHALFAPKNQIGVQLLEYMWVQNLQVCEVEHVCSGPGLRNIYRFLCRKNDIKCDEIEPAEISARALSKSCDVCVATLNIFLEILGSECLGAALRVLATGGVYIAGGIPPKILPLITETPVLIKAFENCSPPMRDVVTRFPLKVVSDPNVGLLGAKILAKQQISVIL</sequence>
<protein>
    <submittedName>
        <fullName evidence="3">Glucokinase</fullName>
    </submittedName>
</protein>
<dbReference type="Pfam" id="PF02685">
    <property type="entry name" value="Glucokinase"/>
    <property type="match status" value="1"/>
</dbReference>
<dbReference type="OMA" id="NNHWRLS"/>
<dbReference type="KEGG" id="ota:OT_ostta02g00840"/>
<dbReference type="SUPFAM" id="SSF53067">
    <property type="entry name" value="Actin-like ATPase domain"/>
    <property type="match status" value="1"/>
</dbReference>
<keyword evidence="1" id="KW-0808">Transferase</keyword>
<dbReference type="InterPro" id="IPR043129">
    <property type="entry name" value="ATPase_NBD"/>
</dbReference>
<comment type="caution">
    <text evidence="3">The sequence shown here is derived from an EMBL/GenBank/DDBJ whole genome shotgun (WGS) entry which is preliminary data.</text>
</comment>
<dbReference type="PANTHER" id="PTHR47363:SF1">
    <property type="entry name" value="GLUCOKINASE"/>
    <property type="match status" value="1"/>
</dbReference>
<dbReference type="Gene3D" id="3.40.367.20">
    <property type="match status" value="1"/>
</dbReference>
<dbReference type="EMBL" id="CAID01000002">
    <property type="protein sequence ID" value="CAL52094.2"/>
    <property type="molecule type" value="Genomic_DNA"/>
</dbReference>
<evidence type="ECO:0000313" key="4">
    <source>
        <dbReference type="Proteomes" id="UP000009170"/>
    </source>
</evidence>
<dbReference type="InParanoid" id="Q01F07"/>
<dbReference type="RefSeq" id="XP_003074834.1">
    <property type="nucleotide sequence ID" value="XM_003074786.1"/>
</dbReference>
<dbReference type="InterPro" id="IPR003836">
    <property type="entry name" value="Glucokinase"/>
</dbReference>
<dbReference type="Gene3D" id="3.30.420.40">
    <property type="match status" value="1"/>
</dbReference>
<dbReference type="GO" id="GO:0004340">
    <property type="term" value="F:glucokinase activity"/>
    <property type="evidence" value="ECO:0007669"/>
    <property type="project" value="InterPro"/>
</dbReference>
<dbReference type="CDD" id="cd24008">
    <property type="entry name" value="ASKHA_NBD_GLK"/>
    <property type="match status" value="1"/>
</dbReference>
<dbReference type="NCBIfam" id="TIGR00749">
    <property type="entry name" value="glk"/>
    <property type="match status" value="1"/>
</dbReference>
<evidence type="ECO:0000256" key="2">
    <source>
        <dbReference type="ARBA" id="ARBA00022777"/>
    </source>
</evidence>
<dbReference type="OrthoDB" id="10251652at2759"/>
<dbReference type="GeneID" id="9835645"/>
<accession>Q01F07</accession>
<reference evidence="3 4" key="2">
    <citation type="journal article" date="2014" name="BMC Genomics">
        <title>An improved genome of the model marine alga Ostreococcus tauri unfolds by assessing Illumina de novo assemblies.</title>
        <authorList>
            <person name="Blanc-Mathieu R."/>
            <person name="Verhelst B."/>
            <person name="Derelle E."/>
            <person name="Rombauts S."/>
            <person name="Bouget F.Y."/>
            <person name="Carre I."/>
            <person name="Chateau A."/>
            <person name="Eyre-Walker A."/>
            <person name="Grimsley N."/>
            <person name="Moreau H."/>
            <person name="Piegu B."/>
            <person name="Rivals E."/>
            <person name="Schackwitz W."/>
            <person name="Van de Peer Y."/>
            <person name="Piganeau G."/>
        </authorList>
    </citation>
    <scope>NUCLEOTIDE SEQUENCE [LARGE SCALE GENOMIC DNA]</scope>
    <source>
        <strain evidence="4">OTTH 0595 / CCAP 157/2 / RCC745</strain>
    </source>
</reference>
<dbReference type="STRING" id="70448.Q01F07"/>
<keyword evidence="2" id="KW-0418">Kinase</keyword>
<organism evidence="3 4">
    <name type="scientific">Ostreococcus tauri</name>
    <name type="common">Marine green alga</name>
    <dbReference type="NCBI Taxonomy" id="70448"/>
    <lineage>
        <taxon>Eukaryota</taxon>
        <taxon>Viridiplantae</taxon>
        <taxon>Chlorophyta</taxon>
        <taxon>Mamiellophyceae</taxon>
        <taxon>Mamiellales</taxon>
        <taxon>Bathycoccaceae</taxon>
        <taxon>Ostreococcus</taxon>
    </lineage>
</organism>
<dbReference type="GO" id="GO:0006096">
    <property type="term" value="P:glycolytic process"/>
    <property type="evidence" value="ECO:0007669"/>
    <property type="project" value="InterPro"/>
</dbReference>
<evidence type="ECO:0000256" key="1">
    <source>
        <dbReference type="ARBA" id="ARBA00022679"/>
    </source>
</evidence>
<dbReference type="AlphaFoldDB" id="Q01F07"/>
<name>Q01F07_OSTTA</name>
<dbReference type="Proteomes" id="UP000009170">
    <property type="component" value="Unassembled WGS sequence"/>
</dbReference>
<gene>
    <name evidence="3" type="ORF">OT_ostta02g00840</name>
</gene>
<evidence type="ECO:0000313" key="3">
    <source>
        <dbReference type="EMBL" id="CAL52094.2"/>
    </source>
</evidence>
<dbReference type="GO" id="GO:0005536">
    <property type="term" value="F:D-glucose binding"/>
    <property type="evidence" value="ECO:0007669"/>
    <property type="project" value="InterPro"/>
</dbReference>
<dbReference type="GO" id="GO:0005524">
    <property type="term" value="F:ATP binding"/>
    <property type="evidence" value="ECO:0007669"/>
    <property type="project" value="InterPro"/>
</dbReference>
<proteinExistence type="predicted"/>
<keyword evidence="4" id="KW-1185">Reference proteome</keyword>
<dbReference type="PANTHER" id="PTHR47363">
    <property type="entry name" value="GLUCOKINASE"/>
    <property type="match status" value="1"/>
</dbReference>
<reference evidence="4" key="1">
    <citation type="journal article" date="2006" name="Proc. Natl. Acad. Sci. U.S.A.">
        <title>Genome analysis of the smallest free-living eukaryote Ostreococcus tauri unveils many unique features.</title>
        <authorList>
            <person name="Derelle E."/>
            <person name="Ferraz C."/>
            <person name="Rombauts S."/>
            <person name="Rouze P."/>
            <person name="Worden A.Z."/>
            <person name="Robbens S."/>
            <person name="Partensky F."/>
            <person name="Degroeve S."/>
            <person name="Echeynie S."/>
            <person name="Cooke R."/>
            <person name="Saeys Y."/>
            <person name="Wuyts J."/>
            <person name="Jabbari K."/>
            <person name="Bowler C."/>
            <person name="Panaud O."/>
            <person name="Piegu B."/>
            <person name="Ball S.G."/>
            <person name="Ral J.-P."/>
            <person name="Bouget F.-Y."/>
            <person name="Piganeau G."/>
            <person name="De Baets B."/>
            <person name="Picard A."/>
            <person name="Delseny M."/>
            <person name="Demaille J."/>
            <person name="Van de Peer Y."/>
            <person name="Moreau H."/>
        </authorList>
    </citation>
    <scope>NUCLEOTIDE SEQUENCE [LARGE SCALE GENOMIC DNA]</scope>
    <source>
        <strain evidence="4">OTTH 0595 / CCAP 157/2 / RCC745</strain>
    </source>
</reference>